<gene>
    <name evidence="2" type="ORF">FMOSSE_LOCUS10051</name>
</gene>
<keyword evidence="1" id="KW-0812">Transmembrane</keyword>
<dbReference type="EMBL" id="CAJVPP010003163">
    <property type="protein sequence ID" value="CAG8622316.1"/>
    <property type="molecule type" value="Genomic_DNA"/>
</dbReference>
<sequence>MQKVSVNLDSRRHYLAQQNYSARLSIATLKHFFYSPKSGLNEKQKHKGILFILCFPTRASIYDTDCLTVRDDSSPFLGFGFVLASNVLLFIRITVEIK</sequence>
<name>A0A9N9GQD7_FUNMO</name>
<protein>
    <submittedName>
        <fullName evidence="2">4443_t:CDS:1</fullName>
    </submittedName>
</protein>
<keyword evidence="3" id="KW-1185">Reference proteome</keyword>
<evidence type="ECO:0000313" key="2">
    <source>
        <dbReference type="EMBL" id="CAG8622316.1"/>
    </source>
</evidence>
<keyword evidence="1" id="KW-1133">Transmembrane helix</keyword>
<dbReference type="AlphaFoldDB" id="A0A9N9GQD7"/>
<keyword evidence="1" id="KW-0472">Membrane</keyword>
<organism evidence="2 3">
    <name type="scientific">Funneliformis mosseae</name>
    <name type="common">Endomycorrhizal fungus</name>
    <name type="synonym">Glomus mosseae</name>
    <dbReference type="NCBI Taxonomy" id="27381"/>
    <lineage>
        <taxon>Eukaryota</taxon>
        <taxon>Fungi</taxon>
        <taxon>Fungi incertae sedis</taxon>
        <taxon>Mucoromycota</taxon>
        <taxon>Glomeromycotina</taxon>
        <taxon>Glomeromycetes</taxon>
        <taxon>Glomerales</taxon>
        <taxon>Glomeraceae</taxon>
        <taxon>Funneliformis</taxon>
    </lineage>
</organism>
<evidence type="ECO:0000256" key="1">
    <source>
        <dbReference type="SAM" id="Phobius"/>
    </source>
</evidence>
<accession>A0A9N9GQD7</accession>
<feature type="transmembrane region" description="Helical" evidence="1">
    <location>
        <begin position="76"/>
        <end position="95"/>
    </location>
</feature>
<evidence type="ECO:0000313" key="3">
    <source>
        <dbReference type="Proteomes" id="UP000789375"/>
    </source>
</evidence>
<reference evidence="2" key="1">
    <citation type="submission" date="2021-06" db="EMBL/GenBank/DDBJ databases">
        <authorList>
            <person name="Kallberg Y."/>
            <person name="Tangrot J."/>
            <person name="Rosling A."/>
        </authorList>
    </citation>
    <scope>NUCLEOTIDE SEQUENCE</scope>
    <source>
        <strain evidence="2">87-6 pot B 2015</strain>
    </source>
</reference>
<proteinExistence type="predicted"/>
<comment type="caution">
    <text evidence="2">The sequence shown here is derived from an EMBL/GenBank/DDBJ whole genome shotgun (WGS) entry which is preliminary data.</text>
</comment>
<dbReference type="Proteomes" id="UP000789375">
    <property type="component" value="Unassembled WGS sequence"/>
</dbReference>